<dbReference type="InterPro" id="IPR011051">
    <property type="entry name" value="RmlC_Cupin_sf"/>
</dbReference>
<proteinExistence type="predicted"/>
<name>A0AA96FFJ1_9MICO</name>
<protein>
    <submittedName>
        <fullName evidence="2">Cupin domain-containing protein</fullName>
    </submittedName>
</protein>
<organism evidence="2">
    <name type="scientific">Demequina capsici</name>
    <dbReference type="NCBI Taxonomy" id="3075620"/>
    <lineage>
        <taxon>Bacteria</taxon>
        <taxon>Bacillati</taxon>
        <taxon>Actinomycetota</taxon>
        <taxon>Actinomycetes</taxon>
        <taxon>Micrococcales</taxon>
        <taxon>Demequinaceae</taxon>
        <taxon>Demequina</taxon>
    </lineage>
</organism>
<evidence type="ECO:0000313" key="2">
    <source>
        <dbReference type="EMBL" id="WNM28492.1"/>
    </source>
</evidence>
<dbReference type="Pfam" id="PF07883">
    <property type="entry name" value="Cupin_2"/>
    <property type="match status" value="1"/>
</dbReference>
<dbReference type="SUPFAM" id="SSF51182">
    <property type="entry name" value="RmlC-like cupins"/>
    <property type="match status" value="1"/>
</dbReference>
<dbReference type="PANTHER" id="PTHR43698">
    <property type="entry name" value="RIBD C-TERMINAL DOMAIN CONTAINING PROTEIN"/>
    <property type="match status" value="1"/>
</dbReference>
<dbReference type="PANTHER" id="PTHR43698:SF1">
    <property type="entry name" value="BLL4564 PROTEIN"/>
    <property type="match status" value="1"/>
</dbReference>
<dbReference type="InterPro" id="IPR014710">
    <property type="entry name" value="RmlC-like_jellyroll"/>
</dbReference>
<dbReference type="InterPro" id="IPR047263">
    <property type="entry name" value="HNL-like_cupin"/>
</dbReference>
<accession>A0AA96FFJ1</accession>
<dbReference type="EMBL" id="CP134880">
    <property type="protein sequence ID" value="WNM28492.1"/>
    <property type="molecule type" value="Genomic_DNA"/>
</dbReference>
<dbReference type="InterPro" id="IPR013096">
    <property type="entry name" value="Cupin_2"/>
</dbReference>
<sequence>MKILPAVPTIKNPPEQFAGDVWLDFISTPQGDAQRATVAKVRFAPGARTAWHAHARGQFLHVTSGTAYFGDRDGNLIEVHAGQTLYTEPGEEHFHAAGGSFMEHIAVVESADEPAESTVWKEHVADSFLPGGASPRDSR</sequence>
<dbReference type="Gene3D" id="2.60.120.10">
    <property type="entry name" value="Jelly Rolls"/>
    <property type="match status" value="1"/>
</dbReference>
<dbReference type="AlphaFoldDB" id="A0AA96FFJ1"/>
<feature type="domain" description="Cupin type-2" evidence="1">
    <location>
        <begin position="41"/>
        <end position="99"/>
    </location>
</feature>
<dbReference type="RefSeq" id="WP_313544946.1">
    <property type="nucleotide sequence ID" value="NZ_CP134880.1"/>
</dbReference>
<evidence type="ECO:0000259" key="1">
    <source>
        <dbReference type="Pfam" id="PF07883"/>
    </source>
</evidence>
<reference evidence="2" key="1">
    <citation type="submission" date="2023-09" db="EMBL/GenBank/DDBJ databases">
        <title>Demequina sp. a novel bacteria isolated from Capsicum annuum.</title>
        <authorList>
            <person name="Humaira Z."/>
            <person name="Lee J."/>
            <person name="Cho D."/>
        </authorList>
    </citation>
    <scope>NUCLEOTIDE SEQUENCE</scope>
    <source>
        <strain evidence="2">PMTSA13</strain>
    </source>
</reference>
<dbReference type="CDD" id="cd02233">
    <property type="entry name" value="cupin_HNL-like"/>
    <property type="match status" value="1"/>
</dbReference>
<gene>
    <name evidence="2" type="ORF">RN607_05675</name>
</gene>
<dbReference type="Proteomes" id="UP001303408">
    <property type="component" value="Chromosome"/>
</dbReference>
<dbReference type="KEGG" id="dcp:RN607_05675"/>